<dbReference type="AlphaFoldDB" id="A0A9Q8Y1M0"/>
<organism evidence="5 6">
    <name type="scientific">Lactococcus formosensis</name>
    <dbReference type="NCBI Taxonomy" id="1281486"/>
    <lineage>
        <taxon>Bacteria</taxon>
        <taxon>Bacillati</taxon>
        <taxon>Bacillota</taxon>
        <taxon>Bacilli</taxon>
        <taxon>Lactobacillales</taxon>
        <taxon>Streptococcaceae</taxon>
        <taxon>Lactococcus</taxon>
    </lineage>
</organism>
<dbReference type="InterPro" id="IPR009459">
    <property type="entry name" value="MucBP_dom"/>
</dbReference>
<dbReference type="KEGG" id="lfo:LMK00_08350"/>
<evidence type="ECO:0000313" key="5">
    <source>
        <dbReference type="EMBL" id="USJ19834.1"/>
    </source>
</evidence>
<evidence type="ECO:0000259" key="2">
    <source>
        <dbReference type="Pfam" id="PF06458"/>
    </source>
</evidence>
<protein>
    <submittedName>
        <fullName evidence="5">MucBP domain-containing protein</fullName>
    </submittedName>
</protein>
<dbReference type="InterPro" id="IPR027994">
    <property type="entry name" value="WxL_dom"/>
</dbReference>
<accession>A0A9Q8Y1M0</accession>
<feature type="domain" description="Putative adhesive" evidence="4">
    <location>
        <begin position="48"/>
        <end position="140"/>
    </location>
</feature>
<feature type="domain" description="WxL" evidence="3">
    <location>
        <begin position="555"/>
        <end position="685"/>
    </location>
</feature>
<dbReference type="Gene3D" id="3.10.20.320">
    <property type="entry name" value="Putative peptidoglycan bound protein (lpxtg motif)"/>
    <property type="match status" value="1"/>
</dbReference>
<evidence type="ECO:0000256" key="1">
    <source>
        <dbReference type="ARBA" id="ARBA00022737"/>
    </source>
</evidence>
<gene>
    <name evidence="5" type="ORF">LMK00_08350</name>
</gene>
<evidence type="ECO:0000259" key="3">
    <source>
        <dbReference type="Pfam" id="PF13731"/>
    </source>
</evidence>
<evidence type="ECO:0000313" key="6">
    <source>
        <dbReference type="Proteomes" id="UP001056730"/>
    </source>
</evidence>
<dbReference type="InterPro" id="IPR046771">
    <property type="entry name" value="pAdhesive_11"/>
</dbReference>
<dbReference type="Proteomes" id="UP001056730">
    <property type="component" value="Chromosome"/>
</dbReference>
<evidence type="ECO:0000259" key="4">
    <source>
        <dbReference type="Pfam" id="PF20596"/>
    </source>
</evidence>
<dbReference type="Pfam" id="PF20596">
    <property type="entry name" value="pAdhesive_11"/>
    <property type="match status" value="1"/>
</dbReference>
<sequence length="686" mass="76858">MKERFKSRFSEKKRHIGLLGFLTVLVISVTFLGLAIPKIMAGDTQVSDLTLQGESKEQSIALTLKDEHPEDTKIVIPLPEGITYTSNSNPNIGVTYDELNKQVVIDWVEGEEKQVELQLEAEQEGRYDFTARTVRDGEPVTSIICSVVVDIIVREQGTGAKEVLEDGEILPTEELNQDFSEEEEQNKDTKATTRTNLANFYVDLPATAAYGGVGTLKIRPFAFDNFNGEEFTLYNLYIAIPKGLSVDGGENALELAYKTFLDKNPVITSAPTVKFLGKSLEGREIYKIISNGSSTSAVSGMVDIPIKVTTDESITEIYSNSGKSVGTEEYSVLYAEIDDDSGLIEIPYYPIKNSNLTVLFDVGVENTKVASIEGDQFIRTMKLFKAKTQDTYILKEKYTGEVLATKKIEGIAGDSYARTGFIDQLQYWNELDIQLYDKDTYHIQEGEELTDQPIFTPNGTLGGNPNTIYDGNTYELYVNRFAKGVTVKYEDTSGNPIGDTVVLKGHVGDKYTTEQKEFKGYTFKEVKGITTGTLTDNLQSVSYIYSEHLLHFYSVPESLSFNETKISNRKYDIQREDINWKIIVEDDRPKKSNWRVTARLSEGFKDSSGNTLPDDILLFRKENQSDQWINSETEVNVFDGESNDKETLYDISWNQNEGPLLQVAPGTVKVGKYTADITWNLIDAPV</sequence>
<feature type="domain" description="MucBP" evidence="2">
    <location>
        <begin position="485"/>
        <end position="545"/>
    </location>
</feature>
<name>A0A9Q8Y1M0_9LACT</name>
<dbReference type="EMBL" id="CP086395">
    <property type="protein sequence ID" value="USJ19834.1"/>
    <property type="molecule type" value="Genomic_DNA"/>
</dbReference>
<proteinExistence type="predicted"/>
<reference evidence="5" key="1">
    <citation type="journal article" date="2022" name="Front. Microbiol.">
        <title>Feed Insects as a Reservoir of Granadaene-Producing Lactococci.</title>
        <authorList>
            <person name="Neuzil-Bunesova V."/>
            <person name="Ramirez Garcia A."/>
            <person name="Modrackova N."/>
            <person name="Makovska M."/>
            <person name="Sabolova M."/>
            <person name="Sproer C."/>
            <person name="Bunk B."/>
            <person name="Blom J."/>
            <person name="Schwab C."/>
        </authorList>
    </citation>
    <scope>NUCLEOTIDE SEQUENCE</scope>
    <source>
        <strain evidence="5">I4/6O</strain>
    </source>
</reference>
<keyword evidence="1" id="KW-0677">Repeat</keyword>
<dbReference type="RefSeq" id="WP_252175265.1">
    <property type="nucleotide sequence ID" value="NZ_CP086395.1"/>
</dbReference>
<dbReference type="Pfam" id="PF13731">
    <property type="entry name" value="WxL"/>
    <property type="match status" value="1"/>
</dbReference>
<dbReference type="Pfam" id="PF06458">
    <property type="entry name" value="MucBP"/>
    <property type="match status" value="1"/>
</dbReference>